<dbReference type="InterPro" id="IPR014756">
    <property type="entry name" value="Ig_E-set"/>
</dbReference>
<sequence length="399" mass="44175">MDSELPGYSPPLPPPSQSAGSSANTAQAGSQHLSSLEDSKGYKWLSLTVSSRAPNPASLPCFYQGDIISGQVDLDVLKSESIKAITIKVTAGTTLVGQEEDTFLKMEKELWTPSMPLPDGSKVSKFGKGKYLWPFSLALPTEVQVQDQKVIKKFPLPATFSERASAGYLDYKLIVTVKRGTFRVNQILHTNFAYVPLTRPEPPSRMLQKAYKEGLPLIGPEGDPDGWHVLYPITIQGKIFDLRQVEVVFGLAFAKPVTLYARGTAIPLWLTLTGDDEQALDLLSSPKVIKLLMVRSLATGVDATNDDVEKRTDNCFLENVARGVFWAPEDASAPGKRVLQGEVDVKKSFKPSTQFPKFTIRVRWFLLDTKTSFTIDIVIFDICSIIWNYNLSRHMVSSL</sequence>
<evidence type="ECO:0000256" key="1">
    <source>
        <dbReference type="SAM" id="MobiDB-lite"/>
    </source>
</evidence>
<evidence type="ECO:0000313" key="2">
    <source>
        <dbReference type="EMBL" id="KIJ12780.1"/>
    </source>
</evidence>
<feature type="compositionally biased region" description="Polar residues" evidence="1">
    <location>
        <begin position="24"/>
        <end position="33"/>
    </location>
</feature>
<dbReference type="InterPro" id="IPR014752">
    <property type="entry name" value="Arrestin-like_C"/>
</dbReference>
<organism evidence="2 3">
    <name type="scientific">Paxillus involutus ATCC 200175</name>
    <dbReference type="NCBI Taxonomy" id="664439"/>
    <lineage>
        <taxon>Eukaryota</taxon>
        <taxon>Fungi</taxon>
        <taxon>Dikarya</taxon>
        <taxon>Basidiomycota</taxon>
        <taxon>Agaricomycotina</taxon>
        <taxon>Agaricomycetes</taxon>
        <taxon>Agaricomycetidae</taxon>
        <taxon>Boletales</taxon>
        <taxon>Paxilineae</taxon>
        <taxon>Paxillaceae</taxon>
        <taxon>Paxillus</taxon>
    </lineage>
</organism>
<evidence type="ECO:0008006" key="4">
    <source>
        <dbReference type="Google" id="ProtNLM"/>
    </source>
</evidence>
<dbReference type="Gene3D" id="2.60.40.640">
    <property type="match status" value="1"/>
</dbReference>
<dbReference type="EMBL" id="KN819359">
    <property type="protein sequence ID" value="KIJ12780.1"/>
    <property type="molecule type" value="Genomic_DNA"/>
</dbReference>
<dbReference type="Proteomes" id="UP000053647">
    <property type="component" value="Unassembled WGS sequence"/>
</dbReference>
<reference evidence="2 3" key="1">
    <citation type="submission" date="2014-06" db="EMBL/GenBank/DDBJ databases">
        <authorList>
            <consortium name="DOE Joint Genome Institute"/>
            <person name="Kuo A."/>
            <person name="Kohler A."/>
            <person name="Nagy L.G."/>
            <person name="Floudas D."/>
            <person name="Copeland A."/>
            <person name="Barry K.W."/>
            <person name="Cichocki N."/>
            <person name="Veneault-Fourrey C."/>
            <person name="LaButti K."/>
            <person name="Lindquist E.A."/>
            <person name="Lipzen A."/>
            <person name="Lundell T."/>
            <person name="Morin E."/>
            <person name="Murat C."/>
            <person name="Sun H."/>
            <person name="Tunlid A."/>
            <person name="Henrissat B."/>
            <person name="Grigoriev I.V."/>
            <person name="Hibbett D.S."/>
            <person name="Martin F."/>
            <person name="Nordberg H.P."/>
            <person name="Cantor M.N."/>
            <person name="Hua S.X."/>
        </authorList>
    </citation>
    <scope>NUCLEOTIDE SEQUENCE [LARGE SCALE GENOMIC DNA]</scope>
    <source>
        <strain evidence="2 3">ATCC 200175</strain>
    </source>
</reference>
<evidence type="ECO:0000313" key="3">
    <source>
        <dbReference type="Proteomes" id="UP000053647"/>
    </source>
</evidence>
<gene>
    <name evidence="2" type="ORF">PAXINDRAFT_117723</name>
</gene>
<proteinExistence type="predicted"/>
<dbReference type="OrthoDB" id="2333384at2759"/>
<reference evidence="3" key="2">
    <citation type="submission" date="2015-01" db="EMBL/GenBank/DDBJ databases">
        <title>Evolutionary Origins and Diversification of the Mycorrhizal Mutualists.</title>
        <authorList>
            <consortium name="DOE Joint Genome Institute"/>
            <consortium name="Mycorrhizal Genomics Consortium"/>
            <person name="Kohler A."/>
            <person name="Kuo A."/>
            <person name="Nagy L.G."/>
            <person name="Floudas D."/>
            <person name="Copeland A."/>
            <person name="Barry K.W."/>
            <person name="Cichocki N."/>
            <person name="Veneault-Fourrey C."/>
            <person name="LaButti K."/>
            <person name="Lindquist E.A."/>
            <person name="Lipzen A."/>
            <person name="Lundell T."/>
            <person name="Morin E."/>
            <person name="Murat C."/>
            <person name="Riley R."/>
            <person name="Ohm R."/>
            <person name="Sun H."/>
            <person name="Tunlid A."/>
            <person name="Henrissat B."/>
            <person name="Grigoriev I.V."/>
            <person name="Hibbett D.S."/>
            <person name="Martin F."/>
        </authorList>
    </citation>
    <scope>NUCLEOTIDE SEQUENCE [LARGE SCALE GENOMIC DNA]</scope>
    <source>
        <strain evidence="3">ATCC 200175</strain>
    </source>
</reference>
<accession>A0A0C9TB23</accession>
<dbReference type="HOGENOM" id="CLU_025691_0_0_1"/>
<name>A0A0C9TB23_PAXIN</name>
<keyword evidence="3" id="KW-1185">Reference proteome</keyword>
<feature type="region of interest" description="Disordered" evidence="1">
    <location>
        <begin position="1"/>
        <end position="33"/>
    </location>
</feature>
<dbReference type="SUPFAM" id="SSF81296">
    <property type="entry name" value="E set domains"/>
    <property type="match status" value="1"/>
</dbReference>
<dbReference type="AlphaFoldDB" id="A0A0C9TB23"/>
<protein>
    <recommendedName>
        <fullName evidence="4">Arrestin-like N-terminal domain-containing protein</fullName>
    </recommendedName>
</protein>